<dbReference type="AlphaFoldDB" id="A0AA41Z028"/>
<dbReference type="InterPro" id="IPR002509">
    <property type="entry name" value="NODB_dom"/>
</dbReference>
<dbReference type="InterPro" id="IPR051398">
    <property type="entry name" value="Polysacch_Deacetylase"/>
</dbReference>
<evidence type="ECO:0000256" key="5">
    <source>
        <dbReference type="ARBA" id="ARBA00032976"/>
    </source>
</evidence>
<dbReference type="SUPFAM" id="SSF88713">
    <property type="entry name" value="Glycoside hydrolase/deacetylase"/>
    <property type="match status" value="1"/>
</dbReference>
<keyword evidence="4" id="KW-0732">Signal</keyword>
<sequence length="350" mass="38202">MAAFKHRLIGAGFKAFSLTGLHRMMAPLTRGQGAILTFHRVQPWQERGFAPNRLLEITPDHLDAVLGHVKAQGYRIVPLDEIVPHLAARTRDPVVALTFDDGFRDNVVHALPVLERHAAPFTVFVTSGFADRTARLWWVELEAIVRRLPRLRFTLDGVPRTLPAETPADKDRSFAKLAGLMARRRPGEVDDLMAYLTDGIHPSPSAVVDDLCLSWDEIERLASHPLAAIGCHTATHANLALLDLDALDRELGDARQALEERLGRPVRHLAYPFGGPHAAGAREFAAAAAHGFAAAVTTRPGVLFPGHAARAMALPRISINGLWQDLGALDVLLSGAAFALWNPGRRLSPD</sequence>
<dbReference type="GO" id="GO:0016810">
    <property type="term" value="F:hydrolase activity, acting on carbon-nitrogen (but not peptide) bonds"/>
    <property type="evidence" value="ECO:0007669"/>
    <property type="project" value="InterPro"/>
</dbReference>
<dbReference type="Pfam" id="PF01522">
    <property type="entry name" value="Polysacc_deac_1"/>
    <property type="match status" value="1"/>
</dbReference>
<evidence type="ECO:0000313" key="8">
    <source>
        <dbReference type="Proteomes" id="UP001165667"/>
    </source>
</evidence>
<dbReference type="PANTHER" id="PTHR34216:SF7">
    <property type="entry name" value="POLY-BETA-1,6-N-ACETYL-D-GLUCOSAMINE N-DEACETYLASE"/>
    <property type="match status" value="1"/>
</dbReference>
<dbReference type="InterPro" id="IPR011330">
    <property type="entry name" value="Glyco_hydro/deAcase_b/a-brl"/>
</dbReference>
<dbReference type="Gene3D" id="3.20.20.370">
    <property type="entry name" value="Glycoside hydrolase/deacetylase"/>
    <property type="match status" value="1"/>
</dbReference>
<keyword evidence="8" id="KW-1185">Reference proteome</keyword>
<organism evidence="7 8">
    <name type="scientific">Lichenifustis flavocetrariae</name>
    <dbReference type="NCBI Taxonomy" id="2949735"/>
    <lineage>
        <taxon>Bacteria</taxon>
        <taxon>Pseudomonadati</taxon>
        <taxon>Pseudomonadota</taxon>
        <taxon>Alphaproteobacteria</taxon>
        <taxon>Hyphomicrobiales</taxon>
        <taxon>Lichenihabitantaceae</taxon>
        <taxon>Lichenifustis</taxon>
    </lineage>
</organism>
<protein>
    <recommendedName>
        <fullName evidence="3">Chitooligosaccharide deacetylase</fullName>
    </recommendedName>
    <alternativeName>
        <fullName evidence="5">Nodulation protein B</fullName>
    </alternativeName>
</protein>
<evidence type="ECO:0000256" key="3">
    <source>
        <dbReference type="ARBA" id="ARBA00020071"/>
    </source>
</evidence>
<comment type="caution">
    <text evidence="7">The sequence shown here is derived from an EMBL/GenBank/DDBJ whole genome shotgun (WGS) entry which is preliminary data.</text>
</comment>
<proteinExistence type="inferred from homology"/>
<name>A0AA41Z028_9HYPH</name>
<dbReference type="EMBL" id="JAMOIM010000015">
    <property type="protein sequence ID" value="MCW6510402.1"/>
    <property type="molecule type" value="Genomic_DNA"/>
</dbReference>
<evidence type="ECO:0000313" key="7">
    <source>
        <dbReference type="EMBL" id="MCW6510402.1"/>
    </source>
</evidence>
<dbReference type="Proteomes" id="UP001165667">
    <property type="component" value="Unassembled WGS sequence"/>
</dbReference>
<accession>A0AA41Z028</accession>
<evidence type="ECO:0000259" key="6">
    <source>
        <dbReference type="PROSITE" id="PS51677"/>
    </source>
</evidence>
<dbReference type="PROSITE" id="PS51677">
    <property type="entry name" value="NODB"/>
    <property type="match status" value="1"/>
</dbReference>
<comment type="similarity">
    <text evidence="2">Belongs to the polysaccharide deacetylase family.</text>
</comment>
<gene>
    <name evidence="7" type="ORF">M8523_20495</name>
</gene>
<evidence type="ECO:0000256" key="1">
    <source>
        <dbReference type="ARBA" id="ARBA00003236"/>
    </source>
</evidence>
<dbReference type="RefSeq" id="WP_282586775.1">
    <property type="nucleotide sequence ID" value="NZ_JAMOIM010000015.1"/>
</dbReference>
<evidence type="ECO:0000256" key="4">
    <source>
        <dbReference type="ARBA" id="ARBA00022729"/>
    </source>
</evidence>
<comment type="function">
    <text evidence="1">Is involved in generating a small heat-stable compound (Nod), an acylated oligomer of N-acetylglucosamine, that stimulates mitosis in various plant protoplasts.</text>
</comment>
<reference evidence="7" key="1">
    <citation type="submission" date="2022-05" db="EMBL/GenBank/DDBJ databases">
        <authorList>
            <person name="Pankratov T."/>
        </authorList>
    </citation>
    <scope>NUCLEOTIDE SEQUENCE</scope>
    <source>
        <strain evidence="7">BP6-180914</strain>
    </source>
</reference>
<dbReference type="GO" id="GO:0005975">
    <property type="term" value="P:carbohydrate metabolic process"/>
    <property type="evidence" value="ECO:0007669"/>
    <property type="project" value="InterPro"/>
</dbReference>
<feature type="domain" description="NodB homology" evidence="6">
    <location>
        <begin position="93"/>
        <end position="350"/>
    </location>
</feature>
<evidence type="ECO:0000256" key="2">
    <source>
        <dbReference type="ARBA" id="ARBA00010973"/>
    </source>
</evidence>
<dbReference type="PANTHER" id="PTHR34216">
    <property type="match status" value="1"/>
</dbReference>